<dbReference type="PANTHER" id="PTHR35811:SF1">
    <property type="entry name" value="HTH OST-TYPE DOMAIN-CONTAINING PROTEIN"/>
    <property type="match status" value="1"/>
</dbReference>
<dbReference type="RefSeq" id="WP_085417701.1">
    <property type="nucleotide sequence ID" value="NZ_CP091509.1"/>
</dbReference>
<dbReference type="Gene3D" id="3.40.50.1010">
    <property type="entry name" value="5'-nuclease"/>
    <property type="match status" value="1"/>
</dbReference>
<proteinExistence type="predicted"/>
<evidence type="ECO:0000313" key="3">
    <source>
        <dbReference type="Proteomes" id="UP000193346"/>
    </source>
</evidence>
<dbReference type="InterPro" id="IPR025605">
    <property type="entry name" value="OST-HTH/LOTUS_dom"/>
</dbReference>
<evidence type="ECO:0000259" key="1">
    <source>
        <dbReference type="PROSITE" id="PS51644"/>
    </source>
</evidence>
<dbReference type="PROSITE" id="PS51644">
    <property type="entry name" value="HTH_OST"/>
    <property type="match status" value="1"/>
</dbReference>
<name>A0ABX3WRA0_9NEIS</name>
<accession>A0ABX3WRA0</accession>
<dbReference type="CDD" id="cd10146">
    <property type="entry name" value="LabA_like_C"/>
    <property type="match status" value="1"/>
</dbReference>
<comment type="caution">
    <text evidence="2">The sequence shown here is derived from an EMBL/GenBank/DDBJ whole genome shotgun (WGS) entry which is preliminary data.</text>
</comment>
<protein>
    <recommendedName>
        <fullName evidence="1">HTH OST-type domain-containing protein</fullName>
    </recommendedName>
</protein>
<dbReference type="Gene3D" id="3.30.420.610">
    <property type="entry name" value="LOTUS domain-like"/>
    <property type="match status" value="1"/>
</dbReference>
<dbReference type="Pfam" id="PF01936">
    <property type="entry name" value="NYN"/>
    <property type="match status" value="1"/>
</dbReference>
<dbReference type="Proteomes" id="UP000193346">
    <property type="component" value="Unassembled WGS sequence"/>
</dbReference>
<sequence length="249" mass="27818">MKNHTEQSTVALFIDADNAPAKKIEFIINELASYGSVMVRKIYGNWKKESLKGWEGILLDYALAPVQQFDYASGKNATDMAMTIDVMDLLFQGKIDVFCIASSDSDFTPLAMRIKMEGKQVIGFGERNKSSKALVAACNKFLFLDDNNENELAQETGIRKQTGAELKSNTSLMNLLRDAIAHCRDEDGWAGLNEVGKIINNQSSFDSKNYGYSKLGDLVRAIDIFETKLAENRSQMFVRNKRDKSIKAA</sequence>
<reference evidence="2 3" key="1">
    <citation type="submission" date="2017-01" db="EMBL/GenBank/DDBJ databases">
        <authorList>
            <person name="Wolfgang W.J."/>
            <person name="Cole J."/>
            <person name="Wroblewski D."/>
            <person name="Mcginnis J."/>
            <person name="Musser K.A."/>
        </authorList>
    </citation>
    <scope>NUCLEOTIDE SEQUENCE [LARGE SCALE GENOMIC DNA]</scope>
    <source>
        <strain evidence="2 3">93087</strain>
    </source>
</reference>
<dbReference type="PANTHER" id="PTHR35811">
    <property type="entry name" value="SLR1870 PROTEIN"/>
    <property type="match status" value="1"/>
</dbReference>
<dbReference type="EMBL" id="MTAC01000001">
    <property type="protein sequence ID" value="OSI37197.1"/>
    <property type="molecule type" value="Genomic_DNA"/>
</dbReference>
<dbReference type="Pfam" id="PF12872">
    <property type="entry name" value="OST-HTH"/>
    <property type="match status" value="1"/>
</dbReference>
<dbReference type="InterPro" id="IPR041966">
    <property type="entry name" value="LOTUS-like"/>
</dbReference>
<gene>
    <name evidence="2" type="ORF">BV913_00790</name>
</gene>
<feature type="domain" description="HTH OST-type" evidence="1">
    <location>
        <begin position="168"/>
        <end position="242"/>
    </location>
</feature>
<dbReference type="CDD" id="cd11297">
    <property type="entry name" value="PIN_LabA-like_N_1"/>
    <property type="match status" value="1"/>
</dbReference>
<evidence type="ECO:0000313" key="2">
    <source>
        <dbReference type="EMBL" id="OSI37197.1"/>
    </source>
</evidence>
<organism evidence="2 3">
    <name type="scientific">Neisseria dumasiana</name>
    <dbReference type="NCBI Taxonomy" id="1931275"/>
    <lineage>
        <taxon>Bacteria</taxon>
        <taxon>Pseudomonadati</taxon>
        <taxon>Pseudomonadota</taxon>
        <taxon>Betaproteobacteria</taxon>
        <taxon>Neisseriales</taxon>
        <taxon>Neisseriaceae</taxon>
        <taxon>Neisseria</taxon>
    </lineage>
</organism>
<dbReference type="InterPro" id="IPR021139">
    <property type="entry name" value="NYN"/>
</dbReference>
<keyword evidence="3" id="KW-1185">Reference proteome</keyword>